<name>A0A2C6K885_9APIC</name>
<feature type="compositionally biased region" description="Gly residues" evidence="1">
    <location>
        <begin position="233"/>
        <end position="244"/>
    </location>
</feature>
<feature type="compositionally biased region" description="Polar residues" evidence="1">
    <location>
        <begin position="155"/>
        <end position="169"/>
    </location>
</feature>
<feature type="compositionally biased region" description="Low complexity" evidence="1">
    <location>
        <begin position="1278"/>
        <end position="1293"/>
    </location>
</feature>
<feature type="compositionally biased region" description="Low complexity" evidence="1">
    <location>
        <begin position="477"/>
        <end position="520"/>
    </location>
</feature>
<feature type="compositionally biased region" description="Low complexity" evidence="1">
    <location>
        <begin position="445"/>
        <end position="468"/>
    </location>
</feature>
<feature type="compositionally biased region" description="Basic and acidic residues" evidence="1">
    <location>
        <begin position="748"/>
        <end position="759"/>
    </location>
</feature>
<gene>
    <name evidence="2" type="ORF">CSUI_005089</name>
</gene>
<keyword evidence="3" id="KW-1185">Reference proteome</keyword>
<feature type="region of interest" description="Disordered" evidence="1">
    <location>
        <begin position="54"/>
        <end position="365"/>
    </location>
</feature>
<feature type="region of interest" description="Disordered" evidence="1">
    <location>
        <begin position="1060"/>
        <end position="1097"/>
    </location>
</feature>
<feature type="compositionally biased region" description="Polar residues" evidence="1">
    <location>
        <begin position="861"/>
        <end position="876"/>
    </location>
</feature>
<feature type="compositionally biased region" description="Polar residues" evidence="1">
    <location>
        <begin position="947"/>
        <end position="956"/>
    </location>
</feature>
<evidence type="ECO:0000313" key="2">
    <source>
        <dbReference type="EMBL" id="PHJ21071.1"/>
    </source>
</evidence>
<feature type="compositionally biased region" description="Polar residues" evidence="1">
    <location>
        <begin position="1461"/>
        <end position="1473"/>
    </location>
</feature>
<feature type="region of interest" description="Disordered" evidence="1">
    <location>
        <begin position="1608"/>
        <end position="1746"/>
    </location>
</feature>
<dbReference type="OrthoDB" id="364546at2759"/>
<comment type="caution">
    <text evidence="2">The sequence shown here is derived from an EMBL/GenBank/DDBJ whole genome shotgun (WGS) entry which is preliminary data.</text>
</comment>
<dbReference type="GeneID" id="94428479"/>
<sequence length="1848" mass="190160">TSGSNQFIPIVPVESFSFHRRFSGEASSVSQTIIPPVSRNSYCCGGSNSPILSSRLSRGNSQSHHTDASISSLSRREAESSSSSSSSSASPPLPPSAASAPATFDSDTWTLDRSRNAKGGGGAGTKLIRCPSDGDGGNHPRQSFPSSDKEVPPTVSATSVDKSSTSPVTGESSGQSGEKKGKEKGTISGGFSKRFGEGGEGEGQKHKGDGRSGVSSSDISVIPTSTKTREGEGGTVQGSRGGGVPTEQDLVSDGRGKSRKGLTDADGDDEEEEDVTMTPPPRDTTWSRRSSFKDRVVKSHSGAGEGFGESSMDNSRLPPEKEETTRSSSFISDSLPKKSHEPGEEGAGGGEQDGDERNEDEEMKNKRKKAIESAYDSSRVWPQAECYWGYLRCLLAVSYRDRFNCDDLEMKTVDSCWNLILLVREVIRTGTNSLETARRRDELLSKPSSSSSSSSGASKSSAATPTVTAGGGGGGSAWSSSSSSSGNSGGSSSSNTTASSSTHSATSNNSNNNSSSGGISDISPAGPLPSSAEKGGGGAGFHIKSSNDLLDVCIICMHPVFLQAVAESLALSFYRPDFHPLIFRNQERIWRAFAVLGLSAPYVGLTKYLLESRPSVSCPTPATTATSTAYPSLPFPSSSPSTASTSLASSDVSMVSSPALPAPGSSSVCTPGPCGSGAVGSFDTPTSSQHQASTGIKKEERGVSSSSNCRGFLTLKGTPHSLSSSTWKETEKSSTASTVDVSSPVDMEPSRLGESDQARPTEATPQAPSSSVASNVNPPSCSPFRLPCGTVGGITGDKKSSSSVLTSERRVTTLAVGFPPCPPAGAVCTPSTGGSGWPQRATQHLTAAESVPSRASVRRQGVSTSSGEIFRSNSIPCKTPNEEQQQQHQKRRKGGGGLDIPLSKLIAYAAGSSVSTGSLGSSGVCTPCGATTTTRGGNEISPHLLQSRDTNSRTPFPTSQHVIEGGVGGTSHHRTGSMYWRSLTDLTSTHSFVSAYLPTFHNELYGQCTQSLQGFFDLSRDLAAVAQAVSASSADGSCSASAIEAALSAAISESTSSFSTIEPDLGETSRSICSSSKRSGGFDTQATSPFSSSSRSSSLYEENANEVLLFDQKQQQQRSRHLPRLKEKLKKLARDAVSICWPPSAASHSSPLSSSSSVSSHSQEASLFLPPSSEGFSVHSYSTPSSLCNRTINHGGDPQSISSTTWLSLPSDCFSAIINALNSVSFASSSAPISSSSSSFTSSSLQQQHGEMRGGHSHQHHQPTSGGGIVRELGAGMEGVSGSMPSSSLFSSGEGELLSVSTLRKGHCGAEASGSDGGIGRGGMQQDSVEQVRSSLGGDNSHTHHSSPVEMKKIRTSASFASTSSSLRTRGGGSRVEDRTDDGLSEVERDKTEAVPTQSREVKDADALPHASGPHRTPSAAGGSFGVALSSNNNTFQGPTGGGGRSSSSSSSFISFPTSSKPECSQTPYSTPTAPVMGGGGGGEGSKNSSSTGAGGGGGNPSNLSGGGTSSSSSLSGGSTSLGGLAAFCSRFRAAVEQCGDEGICQRLLVAGRTEVVLARLILTSLLPLTSTIEAFRPLHHSILRSISHQAHALVLLSSSTEELLDLGRRGSGRSCSQDHKLSLSKTGEADPASLRRPVKEQEESGETGETQPLVAESGASKAKGEEGDLSGKLSRKNSITAGGGGGGEDGLGGRVDVSPSLSSSSSFSSHGKNAVATPRVVCGGGSEGGGEGAGGQGGAGGIGRPRDFLQNQGQLDWLFAMSLKCFVRLAVTPQGTQYVEDNGLVRVSLPESPLSGGGSGGGIGETAFLASASGTSLQPSVLMEITKILNLLASIDTLFLQYFVELL</sequence>
<dbReference type="RefSeq" id="XP_067922756.1">
    <property type="nucleotide sequence ID" value="XM_068065268.1"/>
</dbReference>
<dbReference type="Proteomes" id="UP000221165">
    <property type="component" value="Unassembled WGS sequence"/>
</dbReference>
<feature type="region of interest" description="Disordered" evidence="1">
    <location>
        <begin position="1308"/>
        <end position="1516"/>
    </location>
</feature>
<feature type="compositionally biased region" description="Low complexity" evidence="1">
    <location>
        <begin position="1446"/>
        <end position="1460"/>
    </location>
</feature>
<feature type="compositionally biased region" description="Low complexity" evidence="1">
    <location>
        <begin position="1088"/>
        <end position="1097"/>
    </location>
</feature>
<feature type="region of interest" description="Disordered" evidence="1">
    <location>
        <begin position="847"/>
        <end position="897"/>
    </location>
</feature>
<feature type="compositionally biased region" description="Gly residues" evidence="1">
    <location>
        <begin position="1493"/>
        <end position="1509"/>
    </location>
</feature>
<feature type="compositionally biased region" description="Low complexity" evidence="1">
    <location>
        <begin position="721"/>
        <end position="738"/>
    </location>
</feature>
<feature type="compositionally biased region" description="Gly residues" evidence="1">
    <location>
        <begin position="1723"/>
        <end position="1744"/>
    </location>
</feature>
<feature type="compositionally biased region" description="Low complexity" evidence="1">
    <location>
        <begin position="767"/>
        <end position="779"/>
    </location>
</feature>
<dbReference type="VEuPathDB" id="ToxoDB:CSUI_005089"/>
<feature type="compositionally biased region" description="Basic and acidic residues" evidence="1">
    <location>
        <begin position="1375"/>
        <end position="1393"/>
    </location>
</feature>
<protein>
    <submittedName>
        <fullName evidence="2">Uncharacterized protein</fullName>
    </submittedName>
</protein>
<dbReference type="EMBL" id="MIGC01002437">
    <property type="protein sequence ID" value="PHJ21071.1"/>
    <property type="molecule type" value="Genomic_DNA"/>
</dbReference>
<feature type="compositionally biased region" description="Acidic residues" evidence="1">
    <location>
        <begin position="265"/>
        <end position="275"/>
    </location>
</feature>
<feature type="region of interest" description="Disordered" evidence="1">
    <location>
        <begin position="438"/>
        <end position="539"/>
    </location>
</feature>
<feature type="compositionally biased region" description="Low complexity" evidence="1">
    <location>
        <begin position="1356"/>
        <end position="1369"/>
    </location>
</feature>
<accession>A0A2C6K885</accession>
<feature type="compositionally biased region" description="Low complexity" evidence="1">
    <location>
        <begin position="1069"/>
        <end position="1079"/>
    </location>
</feature>
<feature type="compositionally biased region" description="Polar residues" evidence="1">
    <location>
        <begin position="213"/>
        <end position="226"/>
    </location>
</feature>
<reference evidence="2 3" key="1">
    <citation type="journal article" date="2017" name="Int. J. Parasitol.">
        <title>The genome of the protozoan parasite Cystoisospora suis and a reverse vaccinology approach to identify vaccine candidates.</title>
        <authorList>
            <person name="Palmieri N."/>
            <person name="Shrestha A."/>
            <person name="Ruttkowski B."/>
            <person name="Beck T."/>
            <person name="Vogl C."/>
            <person name="Tomley F."/>
            <person name="Blake D.P."/>
            <person name="Joachim A."/>
        </authorList>
    </citation>
    <scope>NUCLEOTIDE SEQUENCE [LARGE SCALE GENOMIC DNA]</scope>
    <source>
        <strain evidence="2 3">Wien I</strain>
    </source>
</reference>
<evidence type="ECO:0000256" key="1">
    <source>
        <dbReference type="SAM" id="MobiDB-lite"/>
    </source>
</evidence>
<feature type="region of interest" description="Disordered" evidence="1">
    <location>
        <begin position="680"/>
        <end position="779"/>
    </location>
</feature>
<feature type="non-terminal residue" evidence="2">
    <location>
        <position position="1"/>
    </location>
</feature>
<feature type="compositionally biased region" description="Basic and acidic residues" evidence="1">
    <location>
        <begin position="194"/>
        <end position="210"/>
    </location>
</feature>
<evidence type="ECO:0000313" key="3">
    <source>
        <dbReference type="Proteomes" id="UP000221165"/>
    </source>
</evidence>
<proteinExistence type="predicted"/>
<feature type="compositionally biased region" description="Acidic residues" evidence="1">
    <location>
        <begin position="352"/>
        <end position="362"/>
    </location>
</feature>
<feature type="compositionally biased region" description="Low complexity" evidence="1">
    <location>
        <begin position="80"/>
        <end position="102"/>
    </location>
</feature>
<feature type="compositionally biased region" description="Polar residues" evidence="1">
    <location>
        <begin position="1325"/>
        <end position="1340"/>
    </location>
</feature>
<feature type="compositionally biased region" description="Low complexity" evidence="1">
    <location>
        <begin position="1699"/>
        <end position="1710"/>
    </location>
</feature>
<feature type="region of interest" description="Disordered" evidence="1">
    <location>
        <begin position="935"/>
        <end position="956"/>
    </location>
</feature>
<organism evidence="2 3">
    <name type="scientific">Cystoisospora suis</name>
    <dbReference type="NCBI Taxonomy" id="483139"/>
    <lineage>
        <taxon>Eukaryota</taxon>
        <taxon>Sar</taxon>
        <taxon>Alveolata</taxon>
        <taxon>Apicomplexa</taxon>
        <taxon>Conoidasida</taxon>
        <taxon>Coccidia</taxon>
        <taxon>Eucoccidiorida</taxon>
        <taxon>Eimeriorina</taxon>
        <taxon>Sarcocystidae</taxon>
        <taxon>Cystoisospora</taxon>
    </lineage>
</organism>
<feature type="compositionally biased region" description="Gly residues" evidence="1">
    <location>
        <begin position="1682"/>
        <end position="1694"/>
    </location>
</feature>
<feature type="non-terminal residue" evidence="2">
    <location>
        <position position="1848"/>
    </location>
</feature>
<feature type="compositionally biased region" description="Polar residues" evidence="1">
    <location>
        <begin position="54"/>
        <end position="63"/>
    </location>
</feature>
<feature type="region of interest" description="Disordered" evidence="1">
    <location>
        <begin position="1237"/>
        <end position="1293"/>
    </location>
</feature>
<feature type="compositionally biased region" description="Polar residues" evidence="1">
    <location>
        <begin position="683"/>
        <end position="694"/>
    </location>
</feature>